<sequence>MLSTDMAFYPVLRDPGQGAQVEGTPDSQTGHRANASTLEARNRVREELVDWTSPGGKAAKCLPLPSPGCMHATARSGNTGRPGGTTGTQRIGGPSEGEKHRLQLRYMRGHAEHLRNLTRIQETTRNSAANPAHRTQHNVGHTPINAPQQLCVVHYESTNLHASAQWDVRRRLSSRNGSNFKVPTHTTTHRARQPAFQVSRSCATLRAGVRGTGEISVGTKLKSAATHSENSSLRSLILTSGPSTYATDGGALARAQHPFATSKLHNRPQRSPWPHLRSHSTTRRIESSHAPATTQPTHTHGCASPDVIHDEIDEPTFQAKPNESSHTRRQ</sequence>
<protein>
    <submittedName>
        <fullName evidence="2">Uncharacterized protein</fullName>
    </submittedName>
</protein>
<proteinExistence type="predicted"/>
<gene>
    <name evidence="2" type="ORF">D9611_003585</name>
</gene>
<feature type="region of interest" description="Disordered" evidence="1">
    <location>
        <begin position="74"/>
        <end position="97"/>
    </location>
</feature>
<reference evidence="2 3" key="1">
    <citation type="journal article" date="2020" name="ISME J.">
        <title>Uncovering the hidden diversity of litter-decomposition mechanisms in mushroom-forming fungi.</title>
        <authorList>
            <person name="Floudas D."/>
            <person name="Bentzer J."/>
            <person name="Ahren D."/>
            <person name="Johansson T."/>
            <person name="Persson P."/>
            <person name="Tunlid A."/>
        </authorList>
    </citation>
    <scope>NUCLEOTIDE SEQUENCE [LARGE SCALE GENOMIC DNA]</scope>
    <source>
        <strain evidence="2 3">CBS 175.51</strain>
    </source>
</reference>
<comment type="caution">
    <text evidence="2">The sequence shown here is derived from an EMBL/GenBank/DDBJ whole genome shotgun (WGS) entry which is preliminary data.</text>
</comment>
<feature type="region of interest" description="Disordered" evidence="1">
    <location>
        <begin position="261"/>
        <end position="330"/>
    </location>
</feature>
<organism evidence="2 3">
    <name type="scientific">Ephemerocybe angulata</name>
    <dbReference type="NCBI Taxonomy" id="980116"/>
    <lineage>
        <taxon>Eukaryota</taxon>
        <taxon>Fungi</taxon>
        <taxon>Dikarya</taxon>
        <taxon>Basidiomycota</taxon>
        <taxon>Agaricomycotina</taxon>
        <taxon>Agaricomycetes</taxon>
        <taxon>Agaricomycetidae</taxon>
        <taxon>Agaricales</taxon>
        <taxon>Agaricineae</taxon>
        <taxon>Psathyrellaceae</taxon>
        <taxon>Ephemerocybe</taxon>
    </lineage>
</organism>
<evidence type="ECO:0000313" key="2">
    <source>
        <dbReference type="EMBL" id="KAF5317032.1"/>
    </source>
</evidence>
<feature type="region of interest" description="Disordered" evidence="1">
    <location>
        <begin position="1"/>
        <end position="37"/>
    </location>
</feature>
<feature type="compositionally biased region" description="Low complexity" evidence="1">
    <location>
        <begin position="289"/>
        <end position="300"/>
    </location>
</feature>
<keyword evidence="3" id="KW-1185">Reference proteome</keyword>
<accession>A0A8H5B7C0</accession>
<dbReference type="Proteomes" id="UP000541558">
    <property type="component" value="Unassembled WGS sequence"/>
</dbReference>
<dbReference type="EMBL" id="JAACJK010000219">
    <property type="protein sequence ID" value="KAF5317032.1"/>
    <property type="molecule type" value="Genomic_DNA"/>
</dbReference>
<dbReference type="AlphaFoldDB" id="A0A8H5B7C0"/>
<evidence type="ECO:0000313" key="3">
    <source>
        <dbReference type="Proteomes" id="UP000541558"/>
    </source>
</evidence>
<name>A0A8H5B7C0_9AGAR</name>
<evidence type="ECO:0000256" key="1">
    <source>
        <dbReference type="SAM" id="MobiDB-lite"/>
    </source>
</evidence>
<feature type="compositionally biased region" description="Polar residues" evidence="1">
    <location>
        <begin position="25"/>
        <end position="37"/>
    </location>
</feature>